<protein>
    <submittedName>
        <fullName evidence="7">Long-chain-acyl-CoA synthetase</fullName>
    </submittedName>
</protein>
<dbReference type="EMBL" id="JABWMH010000001">
    <property type="protein sequence ID" value="NVD26728.1"/>
    <property type="molecule type" value="Genomic_DNA"/>
</dbReference>
<evidence type="ECO:0000256" key="4">
    <source>
        <dbReference type="ARBA" id="ARBA00022840"/>
    </source>
</evidence>
<keyword evidence="2" id="KW-0436">Ligase</keyword>
<evidence type="ECO:0000259" key="5">
    <source>
        <dbReference type="Pfam" id="PF00501"/>
    </source>
</evidence>
<dbReference type="Gene3D" id="3.40.50.12780">
    <property type="entry name" value="N-terminal domain of ligase-like"/>
    <property type="match status" value="1"/>
</dbReference>
<gene>
    <name evidence="7" type="ORF">HUO14_02265</name>
</gene>
<dbReference type="InterPro" id="IPR025110">
    <property type="entry name" value="AMP-bd_C"/>
</dbReference>
<dbReference type="InterPro" id="IPR042099">
    <property type="entry name" value="ANL_N_sf"/>
</dbReference>
<evidence type="ECO:0000313" key="8">
    <source>
        <dbReference type="Proteomes" id="UP000652427"/>
    </source>
</evidence>
<dbReference type="Proteomes" id="UP000652427">
    <property type="component" value="Unassembled WGS sequence"/>
</dbReference>
<dbReference type="Gene3D" id="3.30.300.30">
    <property type="match status" value="1"/>
</dbReference>
<dbReference type="Pfam" id="PF00501">
    <property type="entry name" value="AMP-binding"/>
    <property type="match status" value="1"/>
</dbReference>
<dbReference type="Pfam" id="PF13193">
    <property type="entry name" value="AMP-binding_C"/>
    <property type="match status" value="1"/>
</dbReference>
<feature type="domain" description="AMP-binding enzyme C-terminal" evidence="6">
    <location>
        <begin position="478"/>
        <end position="552"/>
    </location>
</feature>
<dbReference type="PROSITE" id="PS00455">
    <property type="entry name" value="AMP_BINDING"/>
    <property type="match status" value="1"/>
</dbReference>
<evidence type="ECO:0000313" key="7">
    <source>
        <dbReference type="EMBL" id="NVD26728.1"/>
    </source>
</evidence>
<keyword evidence="3" id="KW-0547">Nucleotide-binding</keyword>
<comment type="similarity">
    <text evidence="1">Belongs to the ATP-dependent AMP-binding enzyme family.</text>
</comment>
<accession>A0ABX2MZA5</accession>
<dbReference type="InterPro" id="IPR000873">
    <property type="entry name" value="AMP-dep_synth/lig_dom"/>
</dbReference>
<evidence type="ECO:0000256" key="2">
    <source>
        <dbReference type="ARBA" id="ARBA00022598"/>
    </source>
</evidence>
<proteinExistence type="inferred from homology"/>
<dbReference type="PANTHER" id="PTHR43107:SF15">
    <property type="entry name" value="FATTY ACID TRANSPORT PROTEIN 3, ISOFORM A"/>
    <property type="match status" value="1"/>
</dbReference>
<sequence length="600" mass="66338">MGREAVGIFSVIKREIDFTRSLKNVMAQVKDIDADAPILITDDIEATIDRFPDKIAFYFEGGRVTYGEFEARANRIANWALAQGYKAGDTVALFMENAPDFVATWFGLSKVGIITALINSNLEGAGLAHCLNIVETKAVITTADLAPRVSHIAAQLDGSPALWDWDGEVGLDLNNALAALPSDRPDKSHRAHMTGKGLFLYVYTSGTTGLPKAARISHARARRSFRIAISTCPLTPEDRIYITLPLYHVTGGFIGMGGALLSGASAILRRKFSASQYWEDAADNGATVIVYIGELCRYLLNQPDHPKQSAHKVRVGIGNGLRADIWQQFVDRFQVPKLLEIYGSTEGNIFLMNFDGKIGAVGRIPKYLEKQFGDTRIVKFDIAEEQPVRGEDGFCINADWDEPGELIGRIFKDSPSDFSGYQDKEATEKKILRDVFEKGDAWFRSGDLMSRDRAGYIYFKDRIGDTFRWKGENVATNEVSEVLSQYPGIKTANVYGVEVPGTDGRAGMASLTVAEDFDISGLRAFLAAELPPYAVPLFIRIEPEAQTTGTFKYRKVELVEEGFDVNAIDDPVWFCKPDAEGYAELTRAEHAKIVSGEYRL</sequence>
<dbReference type="NCBIfam" id="NF006134">
    <property type="entry name" value="PRK08279.1"/>
    <property type="match status" value="1"/>
</dbReference>
<feature type="domain" description="AMP-dependent synthetase/ligase" evidence="5">
    <location>
        <begin position="45"/>
        <end position="388"/>
    </location>
</feature>
<dbReference type="SUPFAM" id="SSF56801">
    <property type="entry name" value="Acetyl-CoA synthetase-like"/>
    <property type="match status" value="1"/>
</dbReference>
<dbReference type="InterPro" id="IPR045851">
    <property type="entry name" value="AMP-bd_C_sf"/>
</dbReference>
<keyword evidence="8" id="KW-1185">Reference proteome</keyword>
<keyword evidence="4" id="KW-0067">ATP-binding</keyword>
<comment type="caution">
    <text evidence="7">The sequence shown here is derived from an EMBL/GenBank/DDBJ whole genome shotgun (WGS) entry which is preliminary data.</text>
</comment>
<evidence type="ECO:0000256" key="1">
    <source>
        <dbReference type="ARBA" id="ARBA00006432"/>
    </source>
</evidence>
<dbReference type="InterPro" id="IPR020845">
    <property type="entry name" value="AMP-binding_CS"/>
</dbReference>
<evidence type="ECO:0000256" key="3">
    <source>
        <dbReference type="ARBA" id="ARBA00022741"/>
    </source>
</evidence>
<reference evidence="7 8" key="1">
    <citation type="submission" date="2020-06" db="EMBL/GenBank/DDBJ databases">
        <authorList>
            <person name="Kim S.-J."/>
            <person name="Park S.-J."/>
        </authorList>
    </citation>
    <scope>NUCLEOTIDE SEQUENCE [LARGE SCALE GENOMIC DNA]</scope>
    <source>
        <strain evidence="7 8">SW-151</strain>
    </source>
</reference>
<organism evidence="7 8">
    <name type="scientific">Parasphingorhabdus flavimaris</name>
    <dbReference type="NCBI Taxonomy" id="266812"/>
    <lineage>
        <taxon>Bacteria</taxon>
        <taxon>Pseudomonadati</taxon>
        <taxon>Pseudomonadota</taxon>
        <taxon>Alphaproteobacteria</taxon>
        <taxon>Sphingomonadales</taxon>
        <taxon>Sphingomonadaceae</taxon>
        <taxon>Parasphingorhabdus</taxon>
    </lineage>
</organism>
<evidence type="ECO:0000259" key="6">
    <source>
        <dbReference type="Pfam" id="PF13193"/>
    </source>
</evidence>
<dbReference type="PANTHER" id="PTHR43107">
    <property type="entry name" value="LONG-CHAIN FATTY ACID TRANSPORT PROTEIN"/>
    <property type="match status" value="1"/>
</dbReference>
<name>A0ABX2MZA5_9SPHN</name>